<dbReference type="OMA" id="EDMWEDG"/>
<dbReference type="GO" id="GO:0008168">
    <property type="term" value="F:methyltransferase activity"/>
    <property type="evidence" value="ECO:0007669"/>
    <property type="project" value="UniProtKB-KW"/>
</dbReference>
<accession>S3D8Z5</accession>
<evidence type="ECO:0000259" key="4">
    <source>
        <dbReference type="Pfam" id="PF13649"/>
    </source>
</evidence>
<dbReference type="Proteomes" id="UP000016922">
    <property type="component" value="Unassembled WGS sequence"/>
</dbReference>
<dbReference type="InterPro" id="IPR051419">
    <property type="entry name" value="Lys/N-term_MeTrsfase_sf"/>
</dbReference>
<dbReference type="HOGENOM" id="CLU_065920_2_2_1"/>
<keyword evidence="2 5" id="KW-0489">Methyltransferase</keyword>
<protein>
    <submittedName>
        <fullName evidence="5">S-adenosyl-L-methionine-dependent methyltransferase</fullName>
    </submittedName>
</protein>
<dbReference type="SUPFAM" id="SSF53335">
    <property type="entry name" value="S-adenosyl-L-methionine-dependent methyltransferases"/>
    <property type="match status" value="1"/>
</dbReference>
<dbReference type="PANTHER" id="PTHR12176:SF80">
    <property type="entry name" value="EEF1A LYSINE METHYLTRANSFERASE 4"/>
    <property type="match status" value="1"/>
</dbReference>
<keyword evidence="3 5" id="KW-0808">Transferase</keyword>
<dbReference type="GO" id="GO:0032259">
    <property type="term" value="P:methylation"/>
    <property type="evidence" value="ECO:0007669"/>
    <property type="project" value="UniProtKB-KW"/>
</dbReference>
<evidence type="ECO:0000256" key="3">
    <source>
        <dbReference type="ARBA" id="ARBA00022679"/>
    </source>
</evidence>
<evidence type="ECO:0000256" key="1">
    <source>
        <dbReference type="ARBA" id="ARBA00008361"/>
    </source>
</evidence>
<dbReference type="KEGG" id="glz:GLAREA_10632"/>
<evidence type="ECO:0000256" key="2">
    <source>
        <dbReference type="ARBA" id="ARBA00022603"/>
    </source>
</evidence>
<dbReference type="EMBL" id="KE145355">
    <property type="protein sequence ID" value="EPE34937.1"/>
    <property type="molecule type" value="Genomic_DNA"/>
</dbReference>
<proteinExistence type="inferred from homology"/>
<dbReference type="Pfam" id="PF13649">
    <property type="entry name" value="Methyltransf_25"/>
    <property type="match status" value="1"/>
</dbReference>
<name>S3D8Z5_GLAL2</name>
<comment type="similarity">
    <text evidence="1">Belongs to the methyltransferase superfamily.</text>
</comment>
<dbReference type="InterPro" id="IPR041698">
    <property type="entry name" value="Methyltransf_25"/>
</dbReference>
<organism evidence="5 6">
    <name type="scientific">Glarea lozoyensis (strain ATCC 20868 / MF5171)</name>
    <dbReference type="NCBI Taxonomy" id="1116229"/>
    <lineage>
        <taxon>Eukaryota</taxon>
        <taxon>Fungi</taxon>
        <taxon>Dikarya</taxon>
        <taxon>Ascomycota</taxon>
        <taxon>Pezizomycotina</taxon>
        <taxon>Leotiomycetes</taxon>
        <taxon>Helotiales</taxon>
        <taxon>Helotiaceae</taxon>
        <taxon>Glarea</taxon>
    </lineage>
</organism>
<evidence type="ECO:0000313" key="5">
    <source>
        <dbReference type="EMBL" id="EPE34937.1"/>
    </source>
</evidence>
<evidence type="ECO:0000313" key="6">
    <source>
        <dbReference type="Proteomes" id="UP000016922"/>
    </source>
</evidence>
<reference evidence="5 6" key="1">
    <citation type="journal article" date="2013" name="BMC Genomics">
        <title>Genomics-driven discovery of the pneumocandin biosynthetic gene cluster in the fungus Glarea lozoyensis.</title>
        <authorList>
            <person name="Chen L."/>
            <person name="Yue Q."/>
            <person name="Zhang X."/>
            <person name="Xiang M."/>
            <person name="Wang C."/>
            <person name="Li S."/>
            <person name="Che Y."/>
            <person name="Ortiz-Lopez F.J."/>
            <person name="Bills G.F."/>
            <person name="Liu X."/>
            <person name="An Z."/>
        </authorList>
    </citation>
    <scope>NUCLEOTIDE SEQUENCE [LARGE SCALE GENOMIC DNA]</scope>
    <source>
        <strain evidence="6">ATCC 20868 / MF5171</strain>
    </source>
</reference>
<dbReference type="PANTHER" id="PTHR12176">
    <property type="entry name" value="SAM-DEPENDENT METHYLTRANSFERASE SUPERFAMILY PROTEIN"/>
    <property type="match status" value="1"/>
</dbReference>
<dbReference type="GeneID" id="19469678"/>
<dbReference type="CDD" id="cd02440">
    <property type="entry name" value="AdoMet_MTases"/>
    <property type="match status" value="1"/>
</dbReference>
<sequence length="169" mass="19288">MGEPSEIEKLAFASFWDKRYDVAETPNDQPTHEWFRGFDSLKPWLFKHLFNPRPADLAPIILHLGCGDSTLPHDLHALGYTHQTCIDFSTVVIKQMKERYASDFGIEWKYGDVRDLPVAPCSVDVAFDKGTLDAMIYGSPWNPPESVKDNTKRYMDEASSEHLPQESIL</sequence>
<dbReference type="Gene3D" id="3.40.50.150">
    <property type="entry name" value="Vaccinia Virus protein VP39"/>
    <property type="match status" value="1"/>
</dbReference>
<dbReference type="RefSeq" id="XP_008077924.1">
    <property type="nucleotide sequence ID" value="XM_008079733.1"/>
</dbReference>
<dbReference type="eggNOG" id="KOG2352">
    <property type="taxonomic scope" value="Eukaryota"/>
</dbReference>
<dbReference type="InterPro" id="IPR029063">
    <property type="entry name" value="SAM-dependent_MTases_sf"/>
</dbReference>
<feature type="domain" description="Methyltransferase" evidence="4">
    <location>
        <begin position="61"/>
        <end position="129"/>
    </location>
</feature>
<dbReference type="OrthoDB" id="411785at2759"/>
<gene>
    <name evidence="5" type="ORF">GLAREA_10632</name>
</gene>
<keyword evidence="6" id="KW-1185">Reference proteome</keyword>
<dbReference type="AlphaFoldDB" id="S3D8Z5"/>